<keyword evidence="12" id="KW-0282">Flagellum</keyword>
<evidence type="ECO:0000256" key="4">
    <source>
        <dbReference type="ARBA" id="ARBA00022737"/>
    </source>
</evidence>
<evidence type="ECO:0000256" key="3">
    <source>
        <dbReference type="ARBA" id="ARBA00022574"/>
    </source>
</evidence>
<dbReference type="SUPFAM" id="SSF50978">
    <property type="entry name" value="WD40 repeat-like"/>
    <property type="match status" value="1"/>
</dbReference>
<keyword evidence="4" id="KW-0677">Repeat</keyword>
<keyword evidence="11" id="KW-1185">Reference proteome</keyword>
<protein>
    <recommendedName>
        <fullName evidence="9">Cilia- and flagella-associated protein 43</fullName>
    </recommendedName>
</protein>
<reference evidence="12" key="1">
    <citation type="submission" date="2025-08" db="UniProtKB">
        <authorList>
            <consortium name="RefSeq"/>
        </authorList>
    </citation>
    <scope>IDENTIFICATION</scope>
    <source>
        <tissue evidence="12">Thorax and Abdomen</tissue>
    </source>
</reference>
<proteinExistence type="inferred from homology"/>
<sequence>MEYAKTETRWIKFGDIEELVLIGKDVIGSAWGAYVSFYNLNTGENYVEKFENAGKSDGVSCLAGHPVVSMFAIAERHPNPRVLIFAYPNLDKVSTCSDGAPNGYLSSAFSGTEYLVTLSSFPQFDIILWQWRTGEKMAVRSTSVSDPKQLIKCSSMAPYTIVQLGSTSGRLVVHEISVCSRIASLLPTEIKQVDERIVSVSWTLDGNLLVSDTLGSVWLMTSDGRRRNMIIRSDVTPAHVAGRKTPMVVAVQGGILVVNANSRIRFYRRSSSEHRQSDVVWESRWELRAPSHPTKATVHWQRNSVIFYGERGDFWEIPLDDYSKAPVLDLKYSHGSGYLVIAWAYPGAQMITSFDKFGQLNAFEPATGICTGKLSLKDEGQVLCVVSHPDIPIIAMTTDAGKCLLISLYRVTDPVLLTSFHLNEQPLDNVKFSYCGRLLGVASSRNGDFFLIKGEPGSQMYVQSYLETRKQAVDFLLYEDADGGARLLVLVVTSTAATVGDMIIVYTRKPGENLFAEEKYAVELLNAFKSLNYGPRHSSDVIGAPYLSRQLHRLEIQSDFKGIRLIQALPSGHQLRNPWVYTDRHHVVTAGYDGLVIVRDGVNLEKVIAMFAPHHRQEGGTRMAIASPCGSMILSLGRNGTLVVTELSYREPNARVLNKANVKLDSSEIQRMFSKPTWGFVPEDIEDEGKSWVACQEAIKDRTEKRLSIAGRNAIMNDFEKLKAQVKALLDANEKADPKEQLPVLEFDLDKKGRELKIQNAAKDREELKVWTEKQILEEERVVSFVLKTCWKPMMVQARSIRAIFGDTCVDNYPLALKNGDQEKEHKWAHYAKTLSLEISNLDPPSGSAPREKTVSVFELSNEVGDDAENEVHRVRRTEAVAMTGTTTHRWVARDPIHFNQLQTYNYIQGAMECVFIREEIDKLKIHFNKLFDKMMSTKEQEMTEIAQRISKLRHIANELLTMFRLNCKAEIMPDPVWDQTEKPETIIVVTDEEISVRPYMTPEEKKIQETERLQEEERQLELMANDFREKTLMETMDGLLEVKWEDDVKKDVPKPLCLIEKDPAHYTEEEVKEIMAYEDKVQKLNIERDRYRELLEDEFHQTTSSIEESIKVFNEKLDAFSVEKVKLESAILQETLRLLRSKWRDLEKTRRMEKILDLKDNELIPATRYSQELMDELATLEVAVADLRNRYEALCKREKTMDDKFRGEFVDLKPPIVEHLARHYKKRPKAGKTCTCTSITFLTEIGRCVITGDSPEVLPPESIEFLKGLHRLDIMPSNLPPQIDGNHWSYLCKLRRTKIETEIRVKCCAVELAEAEQTVALYQRMIVTNQNRIVQLKEALREHRVSRQRFVEDMEVQLVLKMGQVEVPVLLGKVSDFAEAVLVPAEEVNAVNVAIIKEGRLKLSAMKRTMSFRRIIVCKEWRHAYMCKSLEDLKAEVKVLEDVKVTKEIQEYTRKFATNALKDKDVKITFERDIESLNQWYRRMVEAERNNLEKIRTTIKYRRRENVRLDAMIERISLANARDSAHVKKEAMDKENKFTKDRMEAIMKRTRLVKDVQDSYNELLVLQSELELLRLKTYPTLRFKSEGRKELATTKERGDKSWM</sequence>
<dbReference type="PANTHER" id="PTHR14885:SF1">
    <property type="entry name" value="CILIA- AND FLAGELLA-ASSOCIATED PROTEIN 43"/>
    <property type="match status" value="1"/>
</dbReference>
<dbReference type="InterPro" id="IPR036322">
    <property type="entry name" value="WD40_repeat_dom_sf"/>
</dbReference>
<keyword evidence="3" id="KW-0853">WD repeat</keyword>
<keyword evidence="5 10" id="KW-0175">Coiled coil</keyword>
<dbReference type="Proteomes" id="UP000829291">
    <property type="component" value="Chromosome 6"/>
</dbReference>
<name>A0ABM3GJ63_NEOLC</name>
<dbReference type="InterPro" id="IPR015943">
    <property type="entry name" value="WD40/YVTN_repeat-like_dom_sf"/>
</dbReference>
<evidence type="ECO:0000313" key="11">
    <source>
        <dbReference type="Proteomes" id="UP000829291"/>
    </source>
</evidence>
<evidence type="ECO:0000256" key="9">
    <source>
        <dbReference type="ARBA" id="ARBA00023662"/>
    </source>
</evidence>
<keyword evidence="2" id="KW-0963">Cytoplasm</keyword>
<keyword evidence="12" id="KW-0969">Cilium</keyword>
<evidence type="ECO:0000313" key="12">
    <source>
        <dbReference type="RefSeq" id="XP_046600314.1"/>
    </source>
</evidence>
<comment type="subcellular location">
    <subcellularLocation>
        <location evidence="1">Cytoplasm</location>
        <location evidence="1">Cytoskeleton</location>
        <location evidence="1">Cilium axoneme</location>
    </subcellularLocation>
</comment>
<feature type="coiled-coil region" evidence="10">
    <location>
        <begin position="1171"/>
        <end position="1198"/>
    </location>
</feature>
<keyword evidence="7" id="KW-0966">Cell projection</keyword>
<evidence type="ECO:0000256" key="1">
    <source>
        <dbReference type="ARBA" id="ARBA00004430"/>
    </source>
</evidence>
<evidence type="ECO:0000256" key="5">
    <source>
        <dbReference type="ARBA" id="ARBA00023054"/>
    </source>
</evidence>
<dbReference type="Pfam" id="PF25828">
    <property type="entry name" value="CC_Cfap43"/>
    <property type="match status" value="1"/>
</dbReference>
<evidence type="ECO:0000256" key="2">
    <source>
        <dbReference type="ARBA" id="ARBA00022490"/>
    </source>
</evidence>
<dbReference type="SUPFAM" id="SSF69322">
    <property type="entry name" value="Tricorn protease domain 2"/>
    <property type="match status" value="1"/>
</dbReference>
<dbReference type="RefSeq" id="XP_046600314.1">
    <property type="nucleotide sequence ID" value="XM_046744358.1"/>
</dbReference>
<evidence type="ECO:0000256" key="7">
    <source>
        <dbReference type="ARBA" id="ARBA00023273"/>
    </source>
</evidence>
<evidence type="ECO:0000256" key="8">
    <source>
        <dbReference type="ARBA" id="ARBA00023605"/>
    </source>
</evidence>
<comment type="similarity">
    <text evidence="8">Belongs to the CFAP43 family.</text>
</comment>
<accession>A0ABM3GJ63</accession>
<organism evidence="11 12">
    <name type="scientific">Neodiprion lecontei</name>
    <name type="common">Redheaded pine sawfly</name>
    <dbReference type="NCBI Taxonomy" id="441921"/>
    <lineage>
        <taxon>Eukaryota</taxon>
        <taxon>Metazoa</taxon>
        <taxon>Ecdysozoa</taxon>
        <taxon>Arthropoda</taxon>
        <taxon>Hexapoda</taxon>
        <taxon>Insecta</taxon>
        <taxon>Pterygota</taxon>
        <taxon>Neoptera</taxon>
        <taxon>Endopterygota</taxon>
        <taxon>Hymenoptera</taxon>
        <taxon>Tenthredinoidea</taxon>
        <taxon>Diprionidae</taxon>
        <taxon>Diprioninae</taxon>
        <taxon>Neodiprion</taxon>
    </lineage>
</organism>
<feature type="coiled-coil region" evidence="10">
    <location>
        <begin position="1068"/>
        <end position="1095"/>
    </location>
</feature>
<keyword evidence="6" id="KW-0206">Cytoskeleton</keyword>
<evidence type="ECO:0000256" key="10">
    <source>
        <dbReference type="SAM" id="Coils"/>
    </source>
</evidence>
<gene>
    <name evidence="12" type="primary">LOC107227688</name>
</gene>
<evidence type="ECO:0000256" key="6">
    <source>
        <dbReference type="ARBA" id="ARBA00023212"/>
    </source>
</evidence>
<dbReference type="Gene3D" id="2.130.10.10">
    <property type="entry name" value="YVTN repeat-like/Quinoprotein amine dehydrogenase"/>
    <property type="match status" value="2"/>
</dbReference>
<dbReference type="GeneID" id="107227688"/>
<dbReference type="PANTHER" id="PTHR14885">
    <property type="entry name" value="CILIA- AND FLAGELLA-ASSOCIATED PROTEIN 43-RELATED"/>
    <property type="match status" value="1"/>
</dbReference>